<reference evidence="2 3" key="1">
    <citation type="submission" date="2021-02" db="EMBL/GenBank/DDBJ databases">
        <title>De Novo genome assembly of isolated myxobacteria.</title>
        <authorList>
            <person name="Stevens D.C."/>
        </authorList>
    </citation>
    <scope>NUCLEOTIDE SEQUENCE [LARGE SCALE GENOMIC DNA]</scope>
    <source>
        <strain evidence="3">SCPEA02</strain>
    </source>
</reference>
<evidence type="ECO:0000256" key="1">
    <source>
        <dbReference type="SAM" id="MobiDB-lite"/>
    </source>
</evidence>
<dbReference type="EMBL" id="CP071090">
    <property type="protein sequence ID" value="QSQ19551.1"/>
    <property type="molecule type" value="Genomic_DNA"/>
</dbReference>
<feature type="compositionally biased region" description="Polar residues" evidence="1">
    <location>
        <begin position="97"/>
        <end position="111"/>
    </location>
</feature>
<protein>
    <submittedName>
        <fullName evidence="2">Uncharacterized protein</fullName>
    </submittedName>
</protein>
<proteinExistence type="predicted"/>
<dbReference type="Proteomes" id="UP000662747">
    <property type="component" value="Chromosome"/>
</dbReference>
<feature type="compositionally biased region" description="Polar residues" evidence="1">
    <location>
        <begin position="50"/>
        <end position="60"/>
    </location>
</feature>
<feature type="region of interest" description="Disordered" evidence="1">
    <location>
        <begin position="77"/>
        <end position="114"/>
    </location>
</feature>
<organism evidence="2 3">
    <name type="scientific">Pyxidicoccus parkwayensis</name>
    <dbReference type="NCBI Taxonomy" id="2813578"/>
    <lineage>
        <taxon>Bacteria</taxon>
        <taxon>Pseudomonadati</taxon>
        <taxon>Myxococcota</taxon>
        <taxon>Myxococcia</taxon>
        <taxon>Myxococcales</taxon>
        <taxon>Cystobacterineae</taxon>
        <taxon>Myxococcaceae</taxon>
        <taxon>Pyxidicoccus</taxon>
    </lineage>
</organism>
<gene>
    <name evidence="2" type="ORF">JY651_30085</name>
</gene>
<feature type="region of interest" description="Disordered" evidence="1">
    <location>
        <begin position="25"/>
        <end position="60"/>
    </location>
</feature>
<accession>A0ABX7NM89</accession>
<evidence type="ECO:0000313" key="2">
    <source>
        <dbReference type="EMBL" id="QSQ19551.1"/>
    </source>
</evidence>
<evidence type="ECO:0000313" key="3">
    <source>
        <dbReference type="Proteomes" id="UP000662747"/>
    </source>
</evidence>
<feature type="compositionally biased region" description="Low complexity" evidence="1">
    <location>
        <begin position="82"/>
        <end position="95"/>
    </location>
</feature>
<name>A0ABX7NM89_9BACT</name>
<sequence>MSRSGFTGPGVIDAQTVTSVGPYALSSVRPAPQRRATSGGSASPAEMTVASLSSPSVSNCASTEGVNVTALMRCSRSRVRRGASGSSRSRGACTSVAPASSVANTSHTQASKPGDAYWSTRSLARKPWARTAASAVFVRPPWCSSVPFGVPVVPDV</sequence>
<keyword evidence="3" id="KW-1185">Reference proteome</keyword>